<organism evidence="1 2">
    <name type="scientific">Phytophthora palmivora</name>
    <dbReference type="NCBI Taxonomy" id="4796"/>
    <lineage>
        <taxon>Eukaryota</taxon>
        <taxon>Sar</taxon>
        <taxon>Stramenopiles</taxon>
        <taxon>Oomycota</taxon>
        <taxon>Peronosporomycetes</taxon>
        <taxon>Peronosporales</taxon>
        <taxon>Peronosporaceae</taxon>
        <taxon>Phytophthora</taxon>
    </lineage>
</organism>
<dbReference type="Proteomes" id="UP000237271">
    <property type="component" value="Unassembled WGS sequence"/>
</dbReference>
<reference evidence="1 2" key="1">
    <citation type="journal article" date="2017" name="Genome Biol. Evol.">
        <title>Phytophthora megakarya and P. palmivora, closely related causal agents of cacao black pod rot, underwent increases in genome sizes and gene numbers by different mechanisms.</title>
        <authorList>
            <person name="Ali S.S."/>
            <person name="Shao J."/>
            <person name="Lary D.J."/>
            <person name="Kronmiller B."/>
            <person name="Shen D."/>
            <person name="Strem M.D."/>
            <person name="Amoako-Attah I."/>
            <person name="Akrofi A.Y."/>
            <person name="Begoude B.A."/>
            <person name="Ten Hoopen G.M."/>
            <person name="Coulibaly K."/>
            <person name="Kebe B.I."/>
            <person name="Melnick R.L."/>
            <person name="Guiltinan M.J."/>
            <person name="Tyler B.M."/>
            <person name="Meinhardt L.W."/>
            <person name="Bailey B.A."/>
        </authorList>
    </citation>
    <scope>NUCLEOTIDE SEQUENCE [LARGE SCALE GENOMIC DNA]</scope>
    <source>
        <strain evidence="2">sbr112.9</strain>
    </source>
</reference>
<dbReference type="OrthoDB" id="128763at2759"/>
<sequence length="155" mass="16151">MSLPPTINSTLFNSSYFNSSDGYITLTTEDQRYLRLGGVGTLSALNVIGNMNCGSLTINGSSLDLSGLGYVSGVTPGAASASKALVLDPSSNFSGINSLSAASITGTIQTAAQPNISSIGSLATLTVNALQNQIRGKFKLQMEQFDADLQLMQYK</sequence>
<comment type="caution">
    <text evidence="1">The sequence shown here is derived from an EMBL/GenBank/DDBJ whole genome shotgun (WGS) entry which is preliminary data.</text>
</comment>
<keyword evidence="2" id="KW-1185">Reference proteome</keyword>
<dbReference type="AlphaFoldDB" id="A0A2P4YCU3"/>
<accession>A0A2P4YCU3</accession>
<proteinExistence type="predicted"/>
<gene>
    <name evidence="1" type="ORF">PHPALM_7241</name>
</gene>
<evidence type="ECO:0000313" key="2">
    <source>
        <dbReference type="Proteomes" id="UP000237271"/>
    </source>
</evidence>
<evidence type="ECO:0000313" key="1">
    <source>
        <dbReference type="EMBL" id="POM75632.1"/>
    </source>
</evidence>
<protein>
    <submittedName>
        <fullName evidence="1">Uncharacterized protein</fullName>
    </submittedName>
</protein>
<name>A0A2P4YCU3_9STRA</name>
<dbReference type="EMBL" id="NCKW01003720">
    <property type="protein sequence ID" value="POM75632.1"/>
    <property type="molecule type" value="Genomic_DNA"/>
</dbReference>